<evidence type="ECO:0000313" key="3">
    <source>
        <dbReference type="Proteomes" id="UP001165063"/>
    </source>
</evidence>
<feature type="compositionally biased region" description="Acidic residues" evidence="1">
    <location>
        <begin position="84"/>
        <end position="108"/>
    </location>
</feature>
<proteinExistence type="predicted"/>
<dbReference type="AlphaFoldDB" id="A0A9W6T483"/>
<feature type="compositionally biased region" description="Acidic residues" evidence="1">
    <location>
        <begin position="58"/>
        <end position="77"/>
    </location>
</feature>
<comment type="caution">
    <text evidence="2">The sequence shown here is derived from an EMBL/GenBank/DDBJ whole genome shotgun (WGS) entry which is preliminary data.</text>
</comment>
<feature type="compositionally biased region" description="Basic and acidic residues" evidence="1">
    <location>
        <begin position="48"/>
        <end position="57"/>
    </location>
</feature>
<sequence length="218" mass="24664">MFAARFDPLALVQQQQQSPSSDEDENSNSDVNDEVMKSGDDSDEENGENDKKRKRDDDSDSDDSDSDSDSDEEEDDDEKKSGDDAMDVDEDVSKEDQNEEIEENEEDKDEPRPEVSKDDEYIQSHSSVFKRFQKTMNLQTKIQESGYSVDSDKSTSASQLESEPTELKDIAPLPQPALPKDKSLHAQTQKNKTLNWLAEPTYHKTTLTKPFSDADLID</sequence>
<reference evidence="2" key="1">
    <citation type="submission" date="2023-04" db="EMBL/GenBank/DDBJ databases">
        <title>Ambrosiozyma monospora NBRC 1965.</title>
        <authorList>
            <person name="Ichikawa N."/>
            <person name="Sato H."/>
            <person name="Tonouchi N."/>
        </authorList>
    </citation>
    <scope>NUCLEOTIDE SEQUENCE</scope>
    <source>
        <strain evidence="2">NBRC 1965</strain>
    </source>
</reference>
<evidence type="ECO:0000256" key="1">
    <source>
        <dbReference type="SAM" id="MobiDB-lite"/>
    </source>
</evidence>
<dbReference type="EMBL" id="BSXU01011505">
    <property type="protein sequence ID" value="GME75119.1"/>
    <property type="molecule type" value="Genomic_DNA"/>
</dbReference>
<gene>
    <name evidence="2" type="ORF">Amon01_000956500</name>
</gene>
<dbReference type="Proteomes" id="UP001165063">
    <property type="component" value="Unassembled WGS sequence"/>
</dbReference>
<accession>A0A9W6T483</accession>
<feature type="region of interest" description="Disordered" evidence="1">
    <location>
        <begin position="1"/>
        <end position="124"/>
    </location>
</feature>
<feature type="compositionally biased region" description="Basic and acidic residues" evidence="1">
    <location>
        <begin position="109"/>
        <end position="122"/>
    </location>
</feature>
<feature type="compositionally biased region" description="Polar residues" evidence="1">
    <location>
        <begin position="142"/>
        <end position="162"/>
    </location>
</feature>
<keyword evidence="3" id="KW-1185">Reference proteome</keyword>
<feature type="compositionally biased region" description="Acidic residues" evidence="1">
    <location>
        <begin position="21"/>
        <end position="33"/>
    </location>
</feature>
<protein>
    <submittedName>
        <fullName evidence="2">Unnamed protein product</fullName>
    </submittedName>
</protein>
<feature type="region of interest" description="Disordered" evidence="1">
    <location>
        <begin position="142"/>
        <end position="188"/>
    </location>
</feature>
<evidence type="ECO:0000313" key="2">
    <source>
        <dbReference type="EMBL" id="GME75119.1"/>
    </source>
</evidence>
<organism evidence="2 3">
    <name type="scientific">Ambrosiozyma monospora</name>
    <name type="common">Yeast</name>
    <name type="synonym">Endomycopsis monosporus</name>
    <dbReference type="NCBI Taxonomy" id="43982"/>
    <lineage>
        <taxon>Eukaryota</taxon>
        <taxon>Fungi</taxon>
        <taxon>Dikarya</taxon>
        <taxon>Ascomycota</taxon>
        <taxon>Saccharomycotina</taxon>
        <taxon>Pichiomycetes</taxon>
        <taxon>Pichiales</taxon>
        <taxon>Pichiaceae</taxon>
        <taxon>Ambrosiozyma</taxon>
    </lineage>
</organism>
<name>A0A9W6T483_AMBMO</name>